<proteinExistence type="predicted"/>
<keyword evidence="2" id="KW-0732">Signal</keyword>
<evidence type="ECO:0000256" key="1">
    <source>
        <dbReference type="SAM" id="MobiDB-lite"/>
    </source>
</evidence>
<accession>S9SA89</accession>
<evidence type="ECO:0000256" key="2">
    <source>
        <dbReference type="SAM" id="SignalP"/>
    </source>
</evidence>
<comment type="caution">
    <text evidence="3">The sequence shown here is derived from an EMBL/GenBank/DDBJ whole genome shotgun (WGS) entry which is preliminary data.</text>
</comment>
<feature type="signal peptide" evidence="2">
    <location>
        <begin position="1"/>
        <end position="23"/>
    </location>
</feature>
<name>S9SA89_MAGFU</name>
<sequence>MRLPLRLCVVIGLGAALTGAEDAAPQASASAVPSDWSFSHRAASGRGAAFAPLWSGVEPDETESEDSSCPDWRVRQ</sequence>
<gene>
    <name evidence="3" type="ORF">K678_03719</name>
</gene>
<feature type="chain" id="PRO_5004569185" description="Secreted protein" evidence="2">
    <location>
        <begin position="24"/>
        <end position="76"/>
    </location>
</feature>
<feature type="region of interest" description="Disordered" evidence="1">
    <location>
        <begin position="53"/>
        <end position="76"/>
    </location>
</feature>
<dbReference type="Proteomes" id="UP000015350">
    <property type="component" value="Unassembled WGS sequence"/>
</dbReference>
<protein>
    <recommendedName>
        <fullName evidence="5">Secreted protein</fullName>
    </recommendedName>
</protein>
<dbReference type="OrthoDB" id="9934689at2"/>
<dbReference type="AlphaFoldDB" id="S9SA89"/>
<evidence type="ECO:0008006" key="5">
    <source>
        <dbReference type="Google" id="ProtNLM"/>
    </source>
</evidence>
<evidence type="ECO:0000313" key="4">
    <source>
        <dbReference type="Proteomes" id="UP000015350"/>
    </source>
</evidence>
<dbReference type="STRING" id="1316936.K678_03719"/>
<feature type="compositionally biased region" description="Acidic residues" evidence="1">
    <location>
        <begin position="58"/>
        <end position="68"/>
    </location>
</feature>
<organism evidence="3 4">
    <name type="scientific">Magnetospirillum fulvum MGU-K5</name>
    <dbReference type="NCBI Taxonomy" id="1316936"/>
    <lineage>
        <taxon>Bacteria</taxon>
        <taxon>Pseudomonadati</taxon>
        <taxon>Pseudomonadota</taxon>
        <taxon>Alphaproteobacteria</taxon>
        <taxon>Rhodospirillales</taxon>
        <taxon>Rhodospirillaceae</taxon>
        <taxon>Magnetospirillum</taxon>
    </lineage>
</organism>
<evidence type="ECO:0000313" key="3">
    <source>
        <dbReference type="EMBL" id="EPY02827.1"/>
    </source>
</evidence>
<reference evidence="3 4" key="1">
    <citation type="submission" date="2013-04" db="EMBL/GenBank/DDBJ databases">
        <authorList>
            <person name="Kuznetsov B."/>
            <person name="Ivanovsky R."/>
        </authorList>
    </citation>
    <scope>NUCLEOTIDE SEQUENCE [LARGE SCALE GENOMIC DNA]</scope>
    <source>
        <strain evidence="3 4">MGU-K5</strain>
    </source>
</reference>
<dbReference type="EMBL" id="AQPH01000008">
    <property type="protein sequence ID" value="EPY02827.1"/>
    <property type="molecule type" value="Genomic_DNA"/>
</dbReference>
<dbReference type="RefSeq" id="WP_021131119.1">
    <property type="nucleotide sequence ID" value="NZ_AQPH01000008.1"/>
</dbReference>